<organism evidence="6 7">
    <name type="scientific">Pyricularia oryzae</name>
    <name type="common">Rice blast fungus</name>
    <name type="synonym">Magnaporthe oryzae</name>
    <dbReference type="NCBI Taxonomy" id="318829"/>
    <lineage>
        <taxon>Eukaryota</taxon>
        <taxon>Fungi</taxon>
        <taxon>Dikarya</taxon>
        <taxon>Ascomycota</taxon>
        <taxon>Pezizomycotina</taxon>
        <taxon>Sordariomycetes</taxon>
        <taxon>Sordariomycetidae</taxon>
        <taxon>Magnaporthales</taxon>
        <taxon>Pyriculariaceae</taxon>
        <taxon>Pyricularia</taxon>
    </lineage>
</organism>
<dbReference type="Gene3D" id="3.40.50.720">
    <property type="entry name" value="NAD(P)-binding Rossmann-like Domain"/>
    <property type="match status" value="1"/>
</dbReference>
<dbReference type="GO" id="GO:0006629">
    <property type="term" value="P:lipid metabolic process"/>
    <property type="evidence" value="ECO:0007669"/>
    <property type="project" value="UniProtKB-KW"/>
</dbReference>
<dbReference type="PRINTS" id="PR00080">
    <property type="entry name" value="SDRFAMILY"/>
</dbReference>
<dbReference type="CDD" id="cd05233">
    <property type="entry name" value="SDR_c"/>
    <property type="match status" value="1"/>
</dbReference>
<keyword evidence="2" id="KW-0521">NADP</keyword>
<dbReference type="NCBIfam" id="NF005559">
    <property type="entry name" value="PRK07231.1"/>
    <property type="match status" value="1"/>
</dbReference>
<keyword evidence="4" id="KW-0520">NAD</keyword>
<dbReference type="AlphaFoldDB" id="A0A4P7NTH3"/>
<evidence type="ECO:0000256" key="1">
    <source>
        <dbReference type="ARBA" id="ARBA00006484"/>
    </source>
</evidence>
<dbReference type="PROSITE" id="PS00061">
    <property type="entry name" value="ADH_SHORT"/>
    <property type="match status" value="1"/>
</dbReference>
<dbReference type="InterPro" id="IPR036291">
    <property type="entry name" value="NAD(P)-bd_dom_sf"/>
</dbReference>
<protein>
    <recommendedName>
        <fullName evidence="8">3-oxoacyl-[acyl-carrier-protein] reductase</fullName>
    </recommendedName>
</protein>
<name>A0A4P7NTH3_PYROR</name>
<evidence type="ECO:0000256" key="3">
    <source>
        <dbReference type="ARBA" id="ARBA00023002"/>
    </source>
</evidence>
<evidence type="ECO:0000256" key="2">
    <source>
        <dbReference type="ARBA" id="ARBA00022857"/>
    </source>
</evidence>
<comment type="similarity">
    <text evidence="1">Belongs to the short-chain dehydrogenases/reductases (SDR) family.</text>
</comment>
<dbReference type="Proteomes" id="UP000294847">
    <property type="component" value="Chromosome 7"/>
</dbReference>
<dbReference type="InterPro" id="IPR002347">
    <property type="entry name" value="SDR_fam"/>
</dbReference>
<keyword evidence="3" id="KW-0560">Oxidoreductase</keyword>
<dbReference type="FunFam" id="3.40.50.720:FF:000084">
    <property type="entry name" value="Short-chain dehydrogenase reductase"/>
    <property type="match status" value="1"/>
</dbReference>
<evidence type="ECO:0000313" key="7">
    <source>
        <dbReference type="Proteomes" id="UP000294847"/>
    </source>
</evidence>
<dbReference type="Pfam" id="PF13561">
    <property type="entry name" value="adh_short_C2"/>
    <property type="match status" value="1"/>
</dbReference>
<gene>
    <name evidence="6" type="ORF">PoMZ_12635</name>
</gene>
<dbReference type="PANTHER" id="PTHR43180">
    <property type="entry name" value="3-OXOACYL-(ACYL-CARRIER-PROTEIN) REDUCTASE (AFU_ORTHOLOGUE AFUA_6G11210)"/>
    <property type="match status" value="1"/>
</dbReference>
<dbReference type="EMBL" id="CP034210">
    <property type="protein sequence ID" value="QBZ65672.1"/>
    <property type="molecule type" value="Genomic_DNA"/>
</dbReference>
<feature type="non-terminal residue" evidence="6">
    <location>
        <position position="1"/>
    </location>
</feature>
<proteinExistence type="inferred from homology"/>
<keyword evidence="5" id="KW-0443">Lipid metabolism</keyword>
<evidence type="ECO:0000256" key="4">
    <source>
        <dbReference type="ARBA" id="ARBA00023027"/>
    </source>
</evidence>
<dbReference type="PRINTS" id="PR00081">
    <property type="entry name" value="GDHRDH"/>
</dbReference>
<reference evidence="6 7" key="1">
    <citation type="journal article" date="2019" name="Mol. Biol. Evol.">
        <title>Blast fungal genomes show frequent chromosomal changes, gene gains and losses, and effector gene turnover.</title>
        <authorList>
            <person name="Gomez Luciano L.B."/>
            <person name="Jason Tsai I."/>
            <person name="Chuma I."/>
            <person name="Tosa Y."/>
            <person name="Chen Y.H."/>
            <person name="Li J.Y."/>
            <person name="Li M.Y."/>
            <person name="Jade Lu M.Y."/>
            <person name="Nakayashiki H."/>
            <person name="Li W.H."/>
        </authorList>
    </citation>
    <scope>NUCLEOTIDE SEQUENCE [LARGE SCALE GENOMIC DNA]</scope>
    <source>
        <strain evidence="6">MZ5-1-6</strain>
    </source>
</reference>
<dbReference type="PANTHER" id="PTHR43180:SF28">
    <property type="entry name" value="NAD(P)-BINDING ROSSMANN-FOLD SUPERFAMILY PROTEIN"/>
    <property type="match status" value="1"/>
</dbReference>
<accession>A0A4P7NTH3</accession>
<dbReference type="SUPFAM" id="SSF51735">
    <property type="entry name" value="NAD(P)-binding Rossmann-fold domains"/>
    <property type="match status" value="1"/>
</dbReference>
<evidence type="ECO:0008006" key="8">
    <source>
        <dbReference type="Google" id="ProtNLM"/>
    </source>
</evidence>
<dbReference type="GO" id="GO:0016491">
    <property type="term" value="F:oxidoreductase activity"/>
    <property type="evidence" value="ECO:0007669"/>
    <property type="project" value="UniProtKB-KW"/>
</dbReference>
<evidence type="ECO:0000313" key="6">
    <source>
        <dbReference type="EMBL" id="QBZ65672.1"/>
    </source>
</evidence>
<dbReference type="InterPro" id="IPR020904">
    <property type="entry name" value="Sc_DH/Rdtase_CS"/>
</dbReference>
<sequence length="296" mass="31370">LFVILQLQYTFSAFPNQSWTRNQKMTGRLANKVAIITGASSGIGRATALLMAREGAAVVCSDIRQGPPTDSNSSSSISTHEEIQRLGGRATFVSCDTSDSAQVQALVKSAVAEFGRLDIMFNNAGVGKEGDNYPDTMIWQYDEDDFDLTMAVNVKGVFLGCKYAAAQMKDQEPLVPGGDRGWIVNTGSILGVNAIKGVTAYAASKHAVLGITKAAALDCAPFNIHVNAVNPGFVKTVMTKNMLEDSVGSEALAARHPFKGIGNVEDIAKAVLFLVSEDASWVTGTSLCVDGGYTTM</sequence>
<evidence type="ECO:0000256" key="5">
    <source>
        <dbReference type="ARBA" id="ARBA00023098"/>
    </source>
</evidence>